<evidence type="ECO:0000259" key="3">
    <source>
        <dbReference type="PROSITE" id="PS51677"/>
    </source>
</evidence>
<evidence type="ECO:0000256" key="2">
    <source>
        <dbReference type="ARBA" id="ARBA00022801"/>
    </source>
</evidence>
<feature type="domain" description="NodB homology" evidence="3">
    <location>
        <begin position="27"/>
        <end position="202"/>
    </location>
</feature>
<organism evidence="4 5">
    <name type="scientific">Evansella vedderi</name>
    <dbReference type="NCBI Taxonomy" id="38282"/>
    <lineage>
        <taxon>Bacteria</taxon>
        <taxon>Bacillati</taxon>
        <taxon>Bacillota</taxon>
        <taxon>Bacilli</taxon>
        <taxon>Bacillales</taxon>
        <taxon>Bacillaceae</taxon>
        <taxon>Evansella</taxon>
    </lineage>
</organism>
<dbReference type="RefSeq" id="WP_307322163.1">
    <property type="nucleotide sequence ID" value="NZ_JAUSUG010000002.1"/>
</dbReference>
<gene>
    <name evidence="4" type="ORF">J2S74_000846</name>
</gene>
<dbReference type="InterPro" id="IPR011330">
    <property type="entry name" value="Glyco_hydro/deAcase_b/a-brl"/>
</dbReference>
<dbReference type="InterPro" id="IPR050248">
    <property type="entry name" value="Polysacc_deacetylase_ArnD"/>
</dbReference>
<dbReference type="CDD" id="cd10917">
    <property type="entry name" value="CE4_NodB_like_6s_7s"/>
    <property type="match status" value="1"/>
</dbReference>
<dbReference type="PANTHER" id="PTHR10587">
    <property type="entry name" value="GLYCOSYL TRANSFERASE-RELATED"/>
    <property type="match status" value="1"/>
</dbReference>
<sequence>MVTDEVVYDLQDDRWLKNLAQLKKDQKKVVLTFDDGPGRHLNSILDILQQKNAPAMFFWQSRLLHPKRPWKRVLDEGHIIGSHAHNHKNLTNLSREQQYRQIKGSLEKIEAVTDQKVRYFRPPFGQYNEDTMDIMEELELTPVMWEISSYDWEHKEKPEKIFCNVIENIQPGSIILLHELEQTVSILPELIDEIKEKGYEISLP</sequence>
<dbReference type="Gene3D" id="3.20.20.370">
    <property type="entry name" value="Glycoside hydrolase/deacetylase"/>
    <property type="match status" value="1"/>
</dbReference>
<dbReference type="Pfam" id="PF01522">
    <property type="entry name" value="Polysacc_deac_1"/>
    <property type="match status" value="1"/>
</dbReference>
<reference evidence="4 5" key="1">
    <citation type="submission" date="2023-07" db="EMBL/GenBank/DDBJ databases">
        <title>Genomic Encyclopedia of Type Strains, Phase IV (KMG-IV): sequencing the most valuable type-strain genomes for metagenomic binning, comparative biology and taxonomic classification.</title>
        <authorList>
            <person name="Goeker M."/>
        </authorList>
    </citation>
    <scope>NUCLEOTIDE SEQUENCE [LARGE SCALE GENOMIC DNA]</scope>
    <source>
        <strain evidence="4 5">DSM 9768</strain>
    </source>
</reference>
<keyword evidence="2" id="KW-0378">Hydrolase</keyword>
<dbReference type="SUPFAM" id="SSF88713">
    <property type="entry name" value="Glycoside hydrolase/deacetylase"/>
    <property type="match status" value="1"/>
</dbReference>
<evidence type="ECO:0000313" key="4">
    <source>
        <dbReference type="EMBL" id="MDQ0253474.1"/>
    </source>
</evidence>
<keyword evidence="5" id="KW-1185">Reference proteome</keyword>
<dbReference type="PANTHER" id="PTHR10587:SF133">
    <property type="entry name" value="CHITIN DEACETYLASE 1-RELATED"/>
    <property type="match status" value="1"/>
</dbReference>
<dbReference type="PROSITE" id="PS51677">
    <property type="entry name" value="NODB"/>
    <property type="match status" value="1"/>
</dbReference>
<evidence type="ECO:0000313" key="5">
    <source>
        <dbReference type="Proteomes" id="UP001230005"/>
    </source>
</evidence>
<comment type="caution">
    <text evidence="4">The sequence shown here is derived from an EMBL/GenBank/DDBJ whole genome shotgun (WGS) entry which is preliminary data.</text>
</comment>
<keyword evidence="1" id="KW-0479">Metal-binding</keyword>
<protein>
    <submittedName>
        <fullName evidence="4">Peptidoglycan/xylan/chitin deacetylase (PgdA/CDA1 family)</fullName>
    </submittedName>
</protein>
<proteinExistence type="predicted"/>
<accession>A0ABT9ZQJ5</accession>
<name>A0ABT9ZQJ5_9BACI</name>
<evidence type="ECO:0000256" key="1">
    <source>
        <dbReference type="ARBA" id="ARBA00022723"/>
    </source>
</evidence>
<dbReference type="Proteomes" id="UP001230005">
    <property type="component" value="Unassembled WGS sequence"/>
</dbReference>
<dbReference type="EMBL" id="JAUSUG010000002">
    <property type="protein sequence ID" value="MDQ0253474.1"/>
    <property type="molecule type" value="Genomic_DNA"/>
</dbReference>
<dbReference type="InterPro" id="IPR002509">
    <property type="entry name" value="NODB_dom"/>
</dbReference>